<organism evidence="2 3">
    <name type="scientific">Araneus ventricosus</name>
    <name type="common">Orbweaver spider</name>
    <name type="synonym">Epeira ventricosa</name>
    <dbReference type="NCBI Taxonomy" id="182803"/>
    <lineage>
        <taxon>Eukaryota</taxon>
        <taxon>Metazoa</taxon>
        <taxon>Ecdysozoa</taxon>
        <taxon>Arthropoda</taxon>
        <taxon>Chelicerata</taxon>
        <taxon>Arachnida</taxon>
        <taxon>Araneae</taxon>
        <taxon>Araneomorphae</taxon>
        <taxon>Entelegynae</taxon>
        <taxon>Araneoidea</taxon>
        <taxon>Araneidae</taxon>
        <taxon>Araneus</taxon>
    </lineage>
</organism>
<protein>
    <recommendedName>
        <fullName evidence="1">HAT C-terminal dimerisation domain-containing protein</fullName>
    </recommendedName>
</protein>
<dbReference type="PANTHER" id="PTHR46289">
    <property type="entry name" value="52 KDA REPRESSOR OF THE INHIBITOR OF THE PROTEIN KINASE-LIKE PROTEIN-RELATED"/>
    <property type="match status" value="1"/>
</dbReference>
<dbReference type="PANTHER" id="PTHR46289:SF14">
    <property type="entry name" value="DUF4371 DOMAIN-CONTAINING PROTEIN"/>
    <property type="match status" value="1"/>
</dbReference>
<feature type="domain" description="HAT C-terminal dimerisation" evidence="1">
    <location>
        <begin position="53"/>
        <end position="101"/>
    </location>
</feature>
<accession>A0A4Y2C132</accession>
<dbReference type="GO" id="GO:0046983">
    <property type="term" value="F:protein dimerization activity"/>
    <property type="evidence" value="ECO:0007669"/>
    <property type="project" value="InterPro"/>
</dbReference>
<dbReference type="EMBL" id="BGPR01000129">
    <property type="protein sequence ID" value="GBL97435.1"/>
    <property type="molecule type" value="Genomic_DNA"/>
</dbReference>
<evidence type="ECO:0000313" key="3">
    <source>
        <dbReference type="Proteomes" id="UP000499080"/>
    </source>
</evidence>
<dbReference type="Proteomes" id="UP000499080">
    <property type="component" value="Unassembled WGS sequence"/>
</dbReference>
<comment type="caution">
    <text evidence="2">The sequence shown here is derived from an EMBL/GenBank/DDBJ whole genome shotgun (WGS) entry which is preliminary data.</text>
</comment>
<evidence type="ECO:0000259" key="1">
    <source>
        <dbReference type="Pfam" id="PF05699"/>
    </source>
</evidence>
<gene>
    <name evidence="2" type="ORF">AVEN_170536_1</name>
</gene>
<name>A0A4Y2C132_ARAVE</name>
<dbReference type="AlphaFoldDB" id="A0A4Y2C132"/>
<proteinExistence type="predicted"/>
<keyword evidence="3" id="KW-1185">Reference proteome</keyword>
<reference evidence="2 3" key="1">
    <citation type="journal article" date="2019" name="Sci. Rep.">
        <title>Orb-weaving spider Araneus ventricosus genome elucidates the spidroin gene catalogue.</title>
        <authorList>
            <person name="Kono N."/>
            <person name="Nakamura H."/>
            <person name="Ohtoshi R."/>
            <person name="Moran D.A.P."/>
            <person name="Shinohara A."/>
            <person name="Yoshida Y."/>
            <person name="Fujiwara M."/>
            <person name="Mori M."/>
            <person name="Tomita M."/>
            <person name="Arakawa K."/>
        </authorList>
    </citation>
    <scope>NUCLEOTIDE SEQUENCE [LARGE SCALE GENOMIC DNA]</scope>
</reference>
<dbReference type="InterPro" id="IPR008906">
    <property type="entry name" value="HATC_C_dom"/>
</dbReference>
<sequence>MDMASFYSSDIDSDVDIVKGEFELWKKKWQKVEPNQRPKTAVEALNEPDIKLLFPNVSKLLNIFGVLPVTTTTSEKSFSTSRRTKTMGEDRLTGLSMMSIHRSRDIDVAVIIDRLAGQKI</sequence>
<dbReference type="Pfam" id="PF05699">
    <property type="entry name" value="Dimer_Tnp_hAT"/>
    <property type="match status" value="1"/>
</dbReference>
<evidence type="ECO:0000313" key="2">
    <source>
        <dbReference type="EMBL" id="GBL97435.1"/>
    </source>
</evidence>
<dbReference type="InterPro" id="IPR052958">
    <property type="entry name" value="IFN-induced_PKR_regulator"/>
</dbReference>